<sequence length="460" mass="52757">MHPAPPSSDDDDGSDRVPWQLLISHFLHKQYRRCQRIFVPANILFCIGLLTAFAFSVLFEYVDYHFLVKPAVPFSMPSPPWTFWRQRKYDSGMPRILLWNRVAGWSSWYNVTICPLSAAAAAAAGDELSVACEITDSRARLVWSDAVVFEAERISPKDMPSRRLEFQTWVLWTQSHVSPVGGSSFLESRAVETRGHSHPGIRTKFDWTMGRRELADVVTPYKSWRCSDAASGSTTTVAEAARRNREALGYTGRARRDAVWIVGQREWDMYGEASDVGLDGASGTDSEREFVGVDLIPDCGRSSCGSRRECLREIASNYRFIVVTMDPDCFHGPYELIYDAFEYDLVPVLLASPHATISVPWQSVVYSAEFERLGTLVAFLRSLAIRRVDYERYFRWKERCSLIPVDDFCPLCLALNDRFFHGRHPPDACYRRMRRFADFRKAFRAAPVWFELGLLWIRTY</sequence>
<organism evidence="1 2">
    <name type="scientific">Dermacentor silvarum</name>
    <name type="common">Tick</name>
    <dbReference type="NCBI Taxonomy" id="543639"/>
    <lineage>
        <taxon>Eukaryota</taxon>
        <taxon>Metazoa</taxon>
        <taxon>Ecdysozoa</taxon>
        <taxon>Arthropoda</taxon>
        <taxon>Chelicerata</taxon>
        <taxon>Arachnida</taxon>
        <taxon>Acari</taxon>
        <taxon>Parasitiformes</taxon>
        <taxon>Ixodida</taxon>
        <taxon>Ixodoidea</taxon>
        <taxon>Ixodidae</taxon>
        <taxon>Rhipicephalinae</taxon>
        <taxon>Dermacentor</taxon>
    </lineage>
</organism>
<accession>A0ACB8CGV8</accession>
<dbReference type="Proteomes" id="UP000821865">
    <property type="component" value="Chromosome 7"/>
</dbReference>
<protein>
    <submittedName>
        <fullName evidence="1">Uncharacterized protein</fullName>
    </submittedName>
</protein>
<proteinExistence type="predicted"/>
<evidence type="ECO:0000313" key="2">
    <source>
        <dbReference type="Proteomes" id="UP000821865"/>
    </source>
</evidence>
<keyword evidence="2" id="KW-1185">Reference proteome</keyword>
<evidence type="ECO:0000313" key="1">
    <source>
        <dbReference type="EMBL" id="KAH7941931.1"/>
    </source>
</evidence>
<comment type="caution">
    <text evidence="1">The sequence shown here is derived from an EMBL/GenBank/DDBJ whole genome shotgun (WGS) entry which is preliminary data.</text>
</comment>
<gene>
    <name evidence="1" type="ORF">HPB49_018586</name>
</gene>
<reference evidence="1" key="1">
    <citation type="submission" date="2020-05" db="EMBL/GenBank/DDBJ databases">
        <title>Large-scale comparative analyses of tick genomes elucidate their genetic diversity and vector capacities.</title>
        <authorList>
            <person name="Jia N."/>
            <person name="Wang J."/>
            <person name="Shi W."/>
            <person name="Du L."/>
            <person name="Sun Y."/>
            <person name="Zhan W."/>
            <person name="Jiang J."/>
            <person name="Wang Q."/>
            <person name="Zhang B."/>
            <person name="Ji P."/>
            <person name="Sakyi L.B."/>
            <person name="Cui X."/>
            <person name="Yuan T."/>
            <person name="Jiang B."/>
            <person name="Yang W."/>
            <person name="Lam T.T.-Y."/>
            <person name="Chang Q."/>
            <person name="Ding S."/>
            <person name="Wang X."/>
            <person name="Zhu J."/>
            <person name="Ruan X."/>
            <person name="Zhao L."/>
            <person name="Wei J."/>
            <person name="Que T."/>
            <person name="Du C."/>
            <person name="Cheng J."/>
            <person name="Dai P."/>
            <person name="Han X."/>
            <person name="Huang E."/>
            <person name="Gao Y."/>
            <person name="Liu J."/>
            <person name="Shao H."/>
            <person name="Ye R."/>
            <person name="Li L."/>
            <person name="Wei W."/>
            <person name="Wang X."/>
            <person name="Wang C."/>
            <person name="Yang T."/>
            <person name="Huo Q."/>
            <person name="Li W."/>
            <person name="Guo W."/>
            <person name="Chen H."/>
            <person name="Zhou L."/>
            <person name="Ni X."/>
            <person name="Tian J."/>
            <person name="Zhou Y."/>
            <person name="Sheng Y."/>
            <person name="Liu T."/>
            <person name="Pan Y."/>
            <person name="Xia L."/>
            <person name="Li J."/>
            <person name="Zhao F."/>
            <person name="Cao W."/>
        </authorList>
    </citation>
    <scope>NUCLEOTIDE SEQUENCE</scope>
    <source>
        <strain evidence="1">Dsil-2018</strain>
    </source>
</reference>
<name>A0ACB8CGV8_DERSI</name>
<dbReference type="EMBL" id="CM023476">
    <property type="protein sequence ID" value="KAH7941931.1"/>
    <property type="molecule type" value="Genomic_DNA"/>
</dbReference>